<evidence type="ECO:0000256" key="2">
    <source>
        <dbReference type="SAM" id="Phobius"/>
    </source>
</evidence>
<dbReference type="Pfam" id="PF04120">
    <property type="entry name" value="Iron_permease"/>
    <property type="match status" value="1"/>
</dbReference>
<dbReference type="Proteomes" id="UP000181962">
    <property type="component" value="Chromosome"/>
</dbReference>
<evidence type="ECO:0008006" key="5">
    <source>
        <dbReference type="Google" id="ProtNLM"/>
    </source>
</evidence>
<feature type="region of interest" description="Disordered" evidence="1">
    <location>
        <begin position="128"/>
        <end position="152"/>
    </location>
</feature>
<dbReference type="GO" id="GO:0055085">
    <property type="term" value="P:transmembrane transport"/>
    <property type="evidence" value="ECO:0007669"/>
    <property type="project" value="InterPro"/>
</dbReference>
<dbReference type="OrthoDB" id="119761at2"/>
<name>A0A1L3F957_BRAJP</name>
<evidence type="ECO:0000313" key="4">
    <source>
        <dbReference type="Proteomes" id="UP000181962"/>
    </source>
</evidence>
<keyword evidence="2" id="KW-1133">Transmembrane helix</keyword>
<dbReference type="AlphaFoldDB" id="A0A1L3F957"/>
<protein>
    <recommendedName>
        <fullName evidence="5">Low affinity iron permease family protein</fullName>
    </recommendedName>
</protein>
<keyword evidence="2" id="KW-0812">Transmembrane</keyword>
<reference evidence="3 4" key="1">
    <citation type="submission" date="2016-11" db="EMBL/GenBank/DDBJ databases">
        <title>Complete Genome Sequence of Bradyrhizobium sp. strain J5, an isolated from soybean nodule in Hokkaido.</title>
        <authorList>
            <person name="Kanehara K."/>
        </authorList>
    </citation>
    <scope>NUCLEOTIDE SEQUENCE [LARGE SCALE GENOMIC DNA]</scope>
    <source>
        <strain evidence="3 4">J5</strain>
    </source>
</reference>
<dbReference type="InterPro" id="IPR007251">
    <property type="entry name" value="Iron_permease_Fet4"/>
</dbReference>
<proteinExistence type="predicted"/>
<gene>
    <name evidence="3" type="ORF">BKD09_16055</name>
</gene>
<feature type="transmembrane region" description="Helical" evidence="2">
    <location>
        <begin position="57"/>
        <end position="76"/>
    </location>
</feature>
<organism evidence="3 4">
    <name type="scientific">Bradyrhizobium japonicum</name>
    <dbReference type="NCBI Taxonomy" id="375"/>
    <lineage>
        <taxon>Bacteria</taxon>
        <taxon>Pseudomonadati</taxon>
        <taxon>Pseudomonadota</taxon>
        <taxon>Alphaproteobacteria</taxon>
        <taxon>Hyphomicrobiales</taxon>
        <taxon>Nitrobacteraceae</taxon>
        <taxon>Bradyrhizobium</taxon>
    </lineage>
</organism>
<keyword evidence="2" id="KW-0472">Membrane</keyword>
<feature type="transmembrane region" description="Helical" evidence="2">
    <location>
        <begin position="31"/>
        <end position="51"/>
    </location>
</feature>
<dbReference type="RefSeq" id="WP_071911042.1">
    <property type="nucleotide sequence ID" value="NZ_CP017637.1"/>
</dbReference>
<evidence type="ECO:0000256" key="1">
    <source>
        <dbReference type="SAM" id="MobiDB-lite"/>
    </source>
</evidence>
<accession>A0A1L3F957</accession>
<evidence type="ECO:0000313" key="3">
    <source>
        <dbReference type="EMBL" id="APG09850.1"/>
    </source>
</evidence>
<sequence>MKGKAKAKEPSAVSKFFGDLANKTSLAAGRASTFIIAAGIVIVWAVSGPLFGFSDTWQLVINTGTTIVTFLMVFLIQNSQNRDSAAIQVKLDELIRVGAARNSLVGIEHLTDDEIEDLRGKCEARARAEKSADKSVDKTRKSARRAAEKVAN</sequence>
<dbReference type="EMBL" id="CP017637">
    <property type="protein sequence ID" value="APG09850.1"/>
    <property type="molecule type" value="Genomic_DNA"/>
</dbReference>